<dbReference type="InterPro" id="IPR006260">
    <property type="entry name" value="TonB/TolA_C"/>
</dbReference>
<evidence type="ECO:0000313" key="8">
    <source>
        <dbReference type="Proteomes" id="UP000001494"/>
    </source>
</evidence>
<dbReference type="GO" id="GO:0055085">
    <property type="term" value="P:transmembrane transport"/>
    <property type="evidence" value="ECO:0007669"/>
    <property type="project" value="InterPro"/>
</dbReference>
<evidence type="ECO:0000256" key="3">
    <source>
        <dbReference type="ARBA" id="ARBA00022989"/>
    </source>
</evidence>
<dbReference type="Pfam" id="PF03544">
    <property type="entry name" value="TonB_C"/>
    <property type="match status" value="1"/>
</dbReference>
<dbReference type="Gene3D" id="3.30.1150.10">
    <property type="match status" value="1"/>
</dbReference>
<evidence type="ECO:0000256" key="5">
    <source>
        <dbReference type="SAM" id="SignalP"/>
    </source>
</evidence>
<dbReference type="SUPFAM" id="SSF74653">
    <property type="entry name" value="TolA/TonB C-terminal domain"/>
    <property type="match status" value="1"/>
</dbReference>
<name>A0A0H3G0A4_ZYMMA</name>
<dbReference type="NCBIfam" id="TIGR01352">
    <property type="entry name" value="tonB_Cterm"/>
    <property type="match status" value="1"/>
</dbReference>
<sequence precursor="true">MFSFPHSRFSLVKSCSAVAAMLWMATQPAFAFSPDHDLEKWTAKVSHNLNQAIHEDINDQANDGLQISVLGLTIDKEGHPYDIHMVRPTGNQLLDQEAVRVAQNVYYPPLPESLHKQAQNIEVKLLFDSNLQELADINHQVIQQDRKQNQAFATELAQEQLAFASNENKPEV</sequence>
<dbReference type="InterPro" id="IPR037682">
    <property type="entry name" value="TonB_C"/>
</dbReference>
<gene>
    <name evidence="7" type="ordered locus">Zmob_0255</name>
</gene>
<evidence type="ECO:0000256" key="4">
    <source>
        <dbReference type="ARBA" id="ARBA00023136"/>
    </source>
</evidence>
<dbReference type="RefSeq" id="WP_014500411.1">
    <property type="nucleotide sequence ID" value="NC_017262.1"/>
</dbReference>
<evidence type="ECO:0000259" key="6">
    <source>
        <dbReference type="PROSITE" id="PS52015"/>
    </source>
</evidence>
<dbReference type="GO" id="GO:0016020">
    <property type="term" value="C:membrane"/>
    <property type="evidence" value="ECO:0007669"/>
    <property type="project" value="UniProtKB-SubCell"/>
</dbReference>
<dbReference type="KEGG" id="zmm:Zmob_0255"/>
<feature type="chain" id="PRO_5002609707" description="TonB C-terminal domain-containing protein" evidence="5">
    <location>
        <begin position="32"/>
        <end position="172"/>
    </location>
</feature>
<dbReference type="PROSITE" id="PS52015">
    <property type="entry name" value="TONB_CTD"/>
    <property type="match status" value="1"/>
</dbReference>
<evidence type="ECO:0000256" key="2">
    <source>
        <dbReference type="ARBA" id="ARBA00022692"/>
    </source>
</evidence>
<proteinExistence type="predicted"/>
<dbReference type="HOGENOM" id="CLU_1554707_0_0_5"/>
<keyword evidence="4" id="KW-0472">Membrane</keyword>
<protein>
    <recommendedName>
        <fullName evidence="6">TonB C-terminal domain-containing protein</fullName>
    </recommendedName>
</protein>
<comment type="subcellular location">
    <subcellularLocation>
        <location evidence="1">Membrane</location>
        <topology evidence="1">Single-pass membrane protein</topology>
    </subcellularLocation>
</comment>
<accession>A0A0H3G0A4</accession>
<feature type="domain" description="TonB C-terminal" evidence="6">
    <location>
        <begin position="40"/>
        <end position="136"/>
    </location>
</feature>
<keyword evidence="2" id="KW-0812">Transmembrane</keyword>
<keyword evidence="3" id="KW-1133">Transmembrane helix</keyword>
<evidence type="ECO:0000256" key="1">
    <source>
        <dbReference type="ARBA" id="ARBA00004167"/>
    </source>
</evidence>
<dbReference type="OrthoDB" id="7596976at2"/>
<reference evidence="7 8" key="1">
    <citation type="journal article" date="2011" name="J. Bacteriol.">
        <title>Genome sequence of the ethanol-producing Zymomonas mobilis subsp. mobilis lectotype strain ATCC 10988.</title>
        <authorList>
            <person name="Pappas K.M."/>
            <person name="Kouvelis V.N."/>
            <person name="Saunders E."/>
            <person name="Brettin T.S."/>
            <person name="Bruce D."/>
            <person name="Detter C."/>
            <person name="Balakireva M."/>
            <person name="Han C.S."/>
            <person name="Savvakis G."/>
            <person name="Kyrpides N.C."/>
            <person name="Typas M.A."/>
        </authorList>
    </citation>
    <scope>NUCLEOTIDE SEQUENCE [LARGE SCALE GENOMIC DNA]</scope>
    <source>
        <strain evidence="8">ATCC 10988 / DSM 424 / CCUG 17860 / LMG 404 / NCIMB 8938 / NRRL B-806 / ZM1</strain>
    </source>
</reference>
<evidence type="ECO:0000313" key="7">
    <source>
        <dbReference type="EMBL" id="AEH62107.1"/>
    </source>
</evidence>
<feature type="signal peptide" evidence="5">
    <location>
        <begin position="1"/>
        <end position="31"/>
    </location>
</feature>
<dbReference type="Proteomes" id="UP000001494">
    <property type="component" value="Chromosome"/>
</dbReference>
<organism evidence="7 8">
    <name type="scientific">Zymomonas mobilis subsp. mobilis (strain ATCC 10988 / DSM 424 / LMG 404 / NCIMB 8938 / NRRL B-806 / ZM1)</name>
    <dbReference type="NCBI Taxonomy" id="555217"/>
    <lineage>
        <taxon>Bacteria</taxon>
        <taxon>Pseudomonadati</taxon>
        <taxon>Pseudomonadota</taxon>
        <taxon>Alphaproteobacteria</taxon>
        <taxon>Sphingomonadales</taxon>
        <taxon>Zymomonadaceae</taxon>
        <taxon>Zymomonas</taxon>
    </lineage>
</organism>
<dbReference type="AlphaFoldDB" id="A0A0H3G0A4"/>
<dbReference type="EMBL" id="CP002850">
    <property type="protein sequence ID" value="AEH62107.1"/>
    <property type="molecule type" value="Genomic_DNA"/>
</dbReference>
<keyword evidence="5" id="KW-0732">Signal</keyword>